<reference evidence="2 3" key="1">
    <citation type="submission" date="2019-03" db="EMBL/GenBank/DDBJ databases">
        <title>Sequencing the genomes of 1000 actinobacteria strains.</title>
        <authorList>
            <person name="Klenk H.-P."/>
        </authorList>
    </citation>
    <scope>NUCLEOTIDE SEQUENCE [LARGE SCALE GENOMIC DNA]</scope>
    <source>
        <strain evidence="2 3">DSM 43805</strain>
    </source>
</reference>
<dbReference type="SUPFAM" id="SSF48264">
    <property type="entry name" value="Cytochrome P450"/>
    <property type="match status" value="1"/>
</dbReference>
<sequence>MTTVTIDLTDVDTFAAQGHHAQLAWLRDNDPVHWHPTPGGSGGFWVLTRYDDVAAAYRDHDVLSSTGGAMLGGSLHSKSDTSSGRMLVSSDLPRQRMLRQVMHQAFRAEMVERIRLQVERLVDAAVGRALADGGCDFATEIATELPAAAVMAMVGVSREQAHDLIGMTRRMIGFRDPVLVDTTGDERLRLATIQAEIFEFFAELLRDRRDGDGDDLISILSRAEVNGRPLSEEDILYNCMNVAVGGNETSSYTACSGLLALIENPDQRDVLIRRPDQLENGINEMLRWSSTNAYVQRVALADTELGGRTIRAGDPVTLWNVSANRDERQFAEPGRFLAQRSPNRHLSYGMGIHRCIGAILAQVELKTLFGRLLDDRLRFTPTGDVARLRSNFILGITRMPLAVTRD</sequence>
<dbReference type="InterPro" id="IPR002397">
    <property type="entry name" value="Cyt_P450_B"/>
</dbReference>
<evidence type="ECO:0000313" key="3">
    <source>
        <dbReference type="Proteomes" id="UP000294901"/>
    </source>
</evidence>
<gene>
    <name evidence="2" type="ORF">C8E87_5789</name>
</gene>
<dbReference type="PANTHER" id="PTHR46696">
    <property type="entry name" value="P450, PUTATIVE (EUROFUNG)-RELATED"/>
    <property type="match status" value="1"/>
</dbReference>
<comment type="similarity">
    <text evidence="1">Belongs to the cytochrome P450 family.</text>
</comment>
<dbReference type="GO" id="GO:0005506">
    <property type="term" value="F:iron ion binding"/>
    <property type="evidence" value="ECO:0007669"/>
    <property type="project" value="InterPro"/>
</dbReference>
<dbReference type="InterPro" id="IPR036396">
    <property type="entry name" value="Cyt_P450_sf"/>
</dbReference>
<dbReference type="PANTHER" id="PTHR46696:SF1">
    <property type="entry name" value="CYTOCHROME P450 YJIB-RELATED"/>
    <property type="match status" value="1"/>
</dbReference>
<dbReference type="Gene3D" id="1.10.630.10">
    <property type="entry name" value="Cytochrome P450"/>
    <property type="match status" value="1"/>
</dbReference>
<dbReference type="OrthoDB" id="4156795at2"/>
<dbReference type="PRINTS" id="PR00359">
    <property type="entry name" value="BP450"/>
</dbReference>
<dbReference type="GO" id="GO:0016705">
    <property type="term" value="F:oxidoreductase activity, acting on paired donors, with incorporation or reduction of molecular oxygen"/>
    <property type="evidence" value="ECO:0007669"/>
    <property type="project" value="InterPro"/>
</dbReference>
<dbReference type="RefSeq" id="WP_133875969.1">
    <property type="nucleotide sequence ID" value="NZ_BOMD01000113.1"/>
</dbReference>
<evidence type="ECO:0000256" key="1">
    <source>
        <dbReference type="ARBA" id="ARBA00010617"/>
    </source>
</evidence>
<dbReference type="Proteomes" id="UP000294901">
    <property type="component" value="Unassembled WGS sequence"/>
</dbReference>
<dbReference type="InterPro" id="IPR001128">
    <property type="entry name" value="Cyt_P450"/>
</dbReference>
<evidence type="ECO:0000313" key="2">
    <source>
        <dbReference type="EMBL" id="TDO42027.1"/>
    </source>
</evidence>
<dbReference type="AlphaFoldDB" id="A0A4R6K005"/>
<organism evidence="2 3">
    <name type="scientific">Paractinoplanes brasiliensis</name>
    <dbReference type="NCBI Taxonomy" id="52695"/>
    <lineage>
        <taxon>Bacteria</taxon>
        <taxon>Bacillati</taxon>
        <taxon>Actinomycetota</taxon>
        <taxon>Actinomycetes</taxon>
        <taxon>Micromonosporales</taxon>
        <taxon>Micromonosporaceae</taxon>
        <taxon>Paractinoplanes</taxon>
    </lineage>
</organism>
<dbReference type="GO" id="GO:0020037">
    <property type="term" value="F:heme binding"/>
    <property type="evidence" value="ECO:0007669"/>
    <property type="project" value="InterPro"/>
</dbReference>
<protein>
    <submittedName>
        <fullName evidence="2">Cytochrome P450</fullName>
    </submittedName>
</protein>
<keyword evidence="3" id="KW-1185">Reference proteome</keyword>
<dbReference type="Pfam" id="PF00067">
    <property type="entry name" value="p450"/>
    <property type="match status" value="2"/>
</dbReference>
<proteinExistence type="inferred from homology"/>
<accession>A0A4R6K005</accession>
<comment type="caution">
    <text evidence="2">The sequence shown here is derived from an EMBL/GenBank/DDBJ whole genome shotgun (WGS) entry which is preliminary data.</text>
</comment>
<dbReference type="GO" id="GO:0004497">
    <property type="term" value="F:monooxygenase activity"/>
    <property type="evidence" value="ECO:0007669"/>
    <property type="project" value="InterPro"/>
</dbReference>
<name>A0A4R6K005_9ACTN</name>
<dbReference type="EMBL" id="SNWR01000001">
    <property type="protein sequence ID" value="TDO42027.1"/>
    <property type="molecule type" value="Genomic_DNA"/>
</dbReference>